<name>A0AA88PF13_9TELE</name>
<evidence type="ECO:0000313" key="2">
    <source>
        <dbReference type="Proteomes" id="UP001187343"/>
    </source>
</evidence>
<evidence type="ECO:0000313" key="1">
    <source>
        <dbReference type="EMBL" id="KAK2878945.1"/>
    </source>
</evidence>
<dbReference type="EMBL" id="JAUYZG010000019">
    <property type="protein sequence ID" value="KAK2878945.1"/>
    <property type="molecule type" value="Genomic_DNA"/>
</dbReference>
<sequence>MDGEGTTRPLIALFPAFVVAWSSDPNDSKHQELVRPYDFGDVENGEGVTEFAKFWMDKSKAAAGNKAEPCTQQHL</sequence>
<organism evidence="1 2">
    <name type="scientific">Cirrhinus molitorella</name>
    <name type="common">mud carp</name>
    <dbReference type="NCBI Taxonomy" id="172907"/>
    <lineage>
        <taxon>Eukaryota</taxon>
        <taxon>Metazoa</taxon>
        <taxon>Chordata</taxon>
        <taxon>Craniata</taxon>
        <taxon>Vertebrata</taxon>
        <taxon>Euteleostomi</taxon>
        <taxon>Actinopterygii</taxon>
        <taxon>Neopterygii</taxon>
        <taxon>Teleostei</taxon>
        <taxon>Ostariophysi</taxon>
        <taxon>Cypriniformes</taxon>
        <taxon>Cyprinidae</taxon>
        <taxon>Labeoninae</taxon>
        <taxon>Labeonini</taxon>
        <taxon>Cirrhinus</taxon>
    </lineage>
</organism>
<keyword evidence="2" id="KW-1185">Reference proteome</keyword>
<protein>
    <submittedName>
        <fullName evidence="1">Uncharacterized protein</fullName>
    </submittedName>
</protein>
<comment type="caution">
    <text evidence="1">The sequence shown here is derived from an EMBL/GenBank/DDBJ whole genome shotgun (WGS) entry which is preliminary data.</text>
</comment>
<accession>A0AA88PF13</accession>
<gene>
    <name evidence="1" type="ORF">Q8A67_019736</name>
</gene>
<dbReference type="Proteomes" id="UP001187343">
    <property type="component" value="Unassembled WGS sequence"/>
</dbReference>
<reference evidence="1" key="1">
    <citation type="submission" date="2023-08" db="EMBL/GenBank/DDBJ databases">
        <title>Chromosome-level Genome Assembly of mud carp (Cirrhinus molitorella).</title>
        <authorList>
            <person name="Liu H."/>
        </authorList>
    </citation>
    <scope>NUCLEOTIDE SEQUENCE</scope>
    <source>
        <strain evidence="1">Prfri</strain>
        <tissue evidence="1">Muscle</tissue>
    </source>
</reference>
<proteinExistence type="predicted"/>
<dbReference type="AlphaFoldDB" id="A0AA88PF13"/>